<organism evidence="2 3">
    <name type="scientific">Hymenobacter glacieicola</name>
    <dbReference type="NCBI Taxonomy" id="1562124"/>
    <lineage>
        <taxon>Bacteria</taxon>
        <taxon>Pseudomonadati</taxon>
        <taxon>Bacteroidota</taxon>
        <taxon>Cytophagia</taxon>
        <taxon>Cytophagales</taxon>
        <taxon>Hymenobacteraceae</taxon>
        <taxon>Hymenobacter</taxon>
    </lineage>
</organism>
<keyword evidence="3" id="KW-1185">Reference proteome</keyword>
<dbReference type="Gene3D" id="2.60.40.1120">
    <property type="entry name" value="Carboxypeptidase-like, regulatory domain"/>
    <property type="match status" value="1"/>
</dbReference>
<dbReference type="InterPro" id="IPR008969">
    <property type="entry name" value="CarboxyPept-like_regulatory"/>
</dbReference>
<feature type="signal peptide" evidence="1">
    <location>
        <begin position="1"/>
        <end position="19"/>
    </location>
</feature>
<keyword evidence="1" id="KW-0732">Signal</keyword>
<dbReference type="RefSeq" id="WP_188556654.1">
    <property type="nucleotide sequence ID" value="NZ_BMGS01000002.1"/>
</dbReference>
<evidence type="ECO:0000256" key="1">
    <source>
        <dbReference type="SAM" id="SignalP"/>
    </source>
</evidence>
<reference evidence="3" key="1">
    <citation type="journal article" date="2019" name="Int. J. Syst. Evol. Microbiol.">
        <title>The Global Catalogue of Microorganisms (GCM) 10K type strain sequencing project: providing services to taxonomists for standard genome sequencing and annotation.</title>
        <authorList>
            <consortium name="The Broad Institute Genomics Platform"/>
            <consortium name="The Broad Institute Genome Sequencing Center for Infectious Disease"/>
            <person name="Wu L."/>
            <person name="Ma J."/>
        </authorList>
    </citation>
    <scope>NUCLEOTIDE SEQUENCE [LARGE SCALE GENOMIC DNA]</scope>
    <source>
        <strain evidence="3">CGMCC 1.12990</strain>
    </source>
</reference>
<dbReference type="Proteomes" id="UP000601361">
    <property type="component" value="Unassembled WGS sequence"/>
</dbReference>
<comment type="caution">
    <text evidence="2">The sequence shown here is derived from an EMBL/GenBank/DDBJ whole genome shotgun (WGS) entry which is preliminary data.</text>
</comment>
<dbReference type="Pfam" id="PF13715">
    <property type="entry name" value="CarbopepD_reg_2"/>
    <property type="match status" value="1"/>
</dbReference>
<name>A0ABQ1WMI5_9BACT</name>
<dbReference type="EMBL" id="BMGS01000002">
    <property type="protein sequence ID" value="GGG35226.1"/>
    <property type="molecule type" value="Genomic_DNA"/>
</dbReference>
<protein>
    <recommendedName>
        <fullName evidence="4">Carboxypeptidase-like regulatory domain-containing protein</fullName>
    </recommendedName>
</protein>
<proteinExistence type="predicted"/>
<feature type="chain" id="PRO_5047006733" description="Carboxypeptidase-like regulatory domain-containing protein" evidence="1">
    <location>
        <begin position="20"/>
        <end position="399"/>
    </location>
</feature>
<accession>A0ABQ1WMI5</accession>
<sequence length="399" mass="44635">MKHALTLTLALTTASLAHAQQITLKGRVIDEKRQPVPYANVGQLGNEPGTATNEAGEFSLRVASLPRKITVVSLGYAPTTVDVSSATEPLLIVLKSSTVALPEVRVRNPEQVATELVKRAYAKLARHQRQEQYGKAFYRQKQEHNGKYSEFLDAFYDVRFTNQGVGGWQLEQARYATAAEETGVDMTNFSAAVRLIPVFEPKPSRRTLAVPLSPLADKQFKFHLREVLQDKGQETAVIDFTPRLDLNQPAAFGTLYLDFKTAAIRRLESNVPIGNLMSLQFSEGTTLTSQTFRMVTEFSPVADSLSRLQAVRAEQTIVLSYQGKPDSTEISGNLFFYQNTTKPAAKGYKSTGVNYNDLKQAMKQNYNAKFWRDREILRASPVEEKVIRDLEQRKAFGSF</sequence>
<evidence type="ECO:0000313" key="2">
    <source>
        <dbReference type="EMBL" id="GGG35226.1"/>
    </source>
</evidence>
<gene>
    <name evidence="2" type="ORF">GCM10011378_09380</name>
</gene>
<evidence type="ECO:0008006" key="4">
    <source>
        <dbReference type="Google" id="ProtNLM"/>
    </source>
</evidence>
<dbReference type="SUPFAM" id="SSF49464">
    <property type="entry name" value="Carboxypeptidase regulatory domain-like"/>
    <property type="match status" value="1"/>
</dbReference>
<evidence type="ECO:0000313" key="3">
    <source>
        <dbReference type="Proteomes" id="UP000601361"/>
    </source>
</evidence>